<organism evidence="2 3">
    <name type="scientific">Aquirufa echingensis</name>
    <dbReference type="NCBI Taxonomy" id="3096516"/>
    <lineage>
        <taxon>Bacteria</taxon>
        <taxon>Pseudomonadati</taxon>
        <taxon>Bacteroidota</taxon>
        <taxon>Cytophagia</taxon>
        <taxon>Cytophagales</taxon>
        <taxon>Flectobacillaceae</taxon>
        <taxon>Aquirufa</taxon>
    </lineage>
</organism>
<dbReference type="RefSeq" id="WP_377974839.1">
    <property type="nucleotide sequence ID" value="NZ_JBBKYA010000001.1"/>
</dbReference>
<reference evidence="2 3" key="1">
    <citation type="submission" date="2024-03" db="EMBL/GenBank/DDBJ databases">
        <title>Aquirufa genome sequencing.</title>
        <authorList>
            <person name="Pitt A."/>
            <person name="Hahn M.W."/>
        </authorList>
    </citation>
    <scope>NUCLEOTIDE SEQUENCE [LARGE SCALE GENOMIC DNA]</scope>
    <source>
        <strain evidence="2 3">PLAD-142S6K</strain>
    </source>
</reference>
<comment type="caution">
    <text evidence="2">The sequence shown here is derived from an EMBL/GenBank/DDBJ whole genome shotgun (WGS) entry which is preliminary data.</text>
</comment>
<dbReference type="Proteomes" id="UP001598114">
    <property type="component" value="Unassembled WGS sequence"/>
</dbReference>
<dbReference type="InterPro" id="IPR046525">
    <property type="entry name" value="DUF6702"/>
</dbReference>
<keyword evidence="1" id="KW-0732">Signal</keyword>
<name>A0ABW6CW20_9BACT</name>
<evidence type="ECO:0000313" key="2">
    <source>
        <dbReference type="EMBL" id="MFD3275129.1"/>
    </source>
</evidence>
<sequence>MKKGIFLLLLMVLPLLGLAHPFHSSVGECIYNAKEKTWEISIRLFQDDLEQGLSAFTGTRFVFQEGPQTDKVLDAYLRKHLGVQVNQQLTTPYRYLGWEAVKDVIWVYVEIPTEQNLKGMFWENSLLADTFPDQTNLFHVARGEHKQSYLFQSTKWIQVFE</sequence>
<protein>
    <submittedName>
        <fullName evidence="2">DUF6702 family protein</fullName>
    </submittedName>
</protein>
<accession>A0ABW6CW20</accession>
<dbReference type="EMBL" id="JBBKYA010000001">
    <property type="protein sequence ID" value="MFD3275129.1"/>
    <property type="molecule type" value="Genomic_DNA"/>
</dbReference>
<feature type="signal peptide" evidence="1">
    <location>
        <begin position="1"/>
        <end position="19"/>
    </location>
</feature>
<proteinExistence type="predicted"/>
<evidence type="ECO:0000256" key="1">
    <source>
        <dbReference type="SAM" id="SignalP"/>
    </source>
</evidence>
<feature type="chain" id="PRO_5045419786" evidence="1">
    <location>
        <begin position="20"/>
        <end position="161"/>
    </location>
</feature>
<keyword evidence="3" id="KW-1185">Reference proteome</keyword>
<evidence type="ECO:0000313" key="3">
    <source>
        <dbReference type="Proteomes" id="UP001598114"/>
    </source>
</evidence>
<gene>
    <name evidence="2" type="ORF">SKC38_02665</name>
</gene>
<dbReference type="Pfam" id="PF20420">
    <property type="entry name" value="DUF6702"/>
    <property type="match status" value="1"/>
</dbReference>